<feature type="domain" description="PIN" evidence="1">
    <location>
        <begin position="1"/>
        <end position="129"/>
    </location>
</feature>
<dbReference type="RefSeq" id="WP_196273631.1">
    <property type="nucleotide sequence ID" value="NZ_JADQDO010000017.1"/>
</dbReference>
<protein>
    <submittedName>
        <fullName evidence="2">Type II toxin-antitoxin system VapC family toxin</fullName>
    </submittedName>
</protein>
<dbReference type="Proteomes" id="UP000599312">
    <property type="component" value="Unassembled WGS sequence"/>
</dbReference>
<dbReference type="Gene3D" id="3.40.50.1010">
    <property type="entry name" value="5'-nuclease"/>
    <property type="match status" value="1"/>
</dbReference>
<dbReference type="Pfam" id="PF01850">
    <property type="entry name" value="PIN"/>
    <property type="match status" value="1"/>
</dbReference>
<gene>
    <name evidence="2" type="ORF">I2H38_19855</name>
</gene>
<sequence length="131" mass="14284">MFLDASAVLGILLQEEDREELLERIEAATTPLTTSPVAVMESVANLASKGSIPVEKANEIVAEFMKTLNVRNVPITPEIGARAIRIFAKYGKGQNHPARLNMGDCFAAAVAKNYGIPLLYKGNDFIHTDLR</sequence>
<proteinExistence type="predicted"/>
<evidence type="ECO:0000313" key="2">
    <source>
        <dbReference type="EMBL" id="MBF9235621.1"/>
    </source>
</evidence>
<dbReference type="InterPro" id="IPR029060">
    <property type="entry name" value="PIN-like_dom_sf"/>
</dbReference>
<reference evidence="2" key="1">
    <citation type="submission" date="2020-11" db="EMBL/GenBank/DDBJ databases">
        <authorList>
            <person name="Kim M.K."/>
        </authorList>
    </citation>
    <scope>NUCLEOTIDE SEQUENCE</scope>
    <source>
        <strain evidence="2">BT350</strain>
    </source>
</reference>
<accession>A0A931BQI6</accession>
<dbReference type="InterPro" id="IPR002716">
    <property type="entry name" value="PIN_dom"/>
</dbReference>
<comment type="caution">
    <text evidence="2">The sequence shown here is derived from an EMBL/GenBank/DDBJ whole genome shotgun (WGS) entry which is preliminary data.</text>
</comment>
<evidence type="ECO:0000259" key="1">
    <source>
        <dbReference type="Pfam" id="PF01850"/>
    </source>
</evidence>
<dbReference type="EMBL" id="JADQDO010000017">
    <property type="protein sequence ID" value="MBF9235621.1"/>
    <property type="molecule type" value="Genomic_DNA"/>
</dbReference>
<evidence type="ECO:0000313" key="3">
    <source>
        <dbReference type="Proteomes" id="UP000599312"/>
    </source>
</evidence>
<dbReference type="CDD" id="cd09871">
    <property type="entry name" value="PIN_MtVapC28-VapC30-like"/>
    <property type="match status" value="1"/>
</dbReference>
<organism evidence="2 3">
    <name type="scientific">Microvirga alba</name>
    <dbReference type="NCBI Taxonomy" id="2791025"/>
    <lineage>
        <taxon>Bacteria</taxon>
        <taxon>Pseudomonadati</taxon>
        <taxon>Pseudomonadota</taxon>
        <taxon>Alphaproteobacteria</taxon>
        <taxon>Hyphomicrobiales</taxon>
        <taxon>Methylobacteriaceae</taxon>
        <taxon>Microvirga</taxon>
    </lineage>
</organism>
<keyword evidence="3" id="KW-1185">Reference proteome</keyword>
<name>A0A931BQI6_9HYPH</name>
<dbReference type="AlphaFoldDB" id="A0A931BQI6"/>
<dbReference type="SUPFAM" id="SSF88723">
    <property type="entry name" value="PIN domain-like"/>
    <property type="match status" value="1"/>
</dbReference>